<name>A0A918BEB8_9ACTN</name>
<comment type="caution">
    <text evidence="1">The sequence shown here is derived from an EMBL/GenBank/DDBJ whole genome shotgun (WGS) entry which is preliminary data.</text>
</comment>
<evidence type="ECO:0000313" key="2">
    <source>
        <dbReference type="Proteomes" id="UP000620156"/>
    </source>
</evidence>
<evidence type="ECO:0000313" key="1">
    <source>
        <dbReference type="EMBL" id="GGQ59735.1"/>
    </source>
</evidence>
<sequence length="319" mass="33359">MTARRGSPARTAGRLILVTRVARTGPVTSVEEAKVPVRLTLRGTSLVLAAAALGWAATVPPVAGAAPRRAEPIPSTLCVPAGTLRGAGGQRAAVGLCADHGSPRLSLTAPAACAREGSRTRYACLTSGTWTMRRDGRTVLSGTLPGGRDYPGPGTYDVTADLRVRSVPEGIDLNGEVRGRLTLTAPKPEPTHRVEVDRTTLRPNGTTVLRYTVARDAGRGDDSARFGLIGEEDSGMELSTSDERCVHPLPGAAPSRARHRFALDCALTGLQPGRPTTVTVRVEPGERCGTIVSKLGYWIPRGQDLYTGGMLAGPTVGCG</sequence>
<proteinExistence type="predicted"/>
<gene>
    <name evidence="1" type="ORF">GCM10010145_32230</name>
</gene>
<reference evidence="1" key="1">
    <citation type="journal article" date="2014" name="Int. J. Syst. Evol. Microbiol.">
        <title>Complete genome sequence of Corynebacterium casei LMG S-19264T (=DSM 44701T), isolated from a smear-ripened cheese.</title>
        <authorList>
            <consortium name="US DOE Joint Genome Institute (JGI-PGF)"/>
            <person name="Walter F."/>
            <person name="Albersmeier A."/>
            <person name="Kalinowski J."/>
            <person name="Ruckert C."/>
        </authorList>
    </citation>
    <scope>NUCLEOTIDE SEQUENCE</scope>
    <source>
        <strain evidence="1">JCM 3131</strain>
    </source>
</reference>
<dbReference type="AlphaFoldDB" id="A0A918BEB8"/>
<organism evidence="1 2">
    <name type="scientific">Streptomyces ruber</name>
    <dbReference type="NCBI Taxonomy" id="83378"/>
    <lineage>
        <taxon>Bacteria</taxon>
        <taxon>Bacillati</taxon>
        <taxon>Actinomycetota</taxon>
        <taxon>Actinomycetes</taxon>
        <taxon>Kitasatosporales</taxon>
        <taxon>Streptomycetaceae</taxon>
        <taxon>Streptomyces</taxon>
    </lineage>
</organism>
<accession>A0A918BEB8</accession>
<keyword evidence="2" id="KW-1185">Reference proteome</keyword>
<reference evidence="1" key="2">
    <citation type="submission" date="2020-09" db="EMBL/GenBank/DDBJ databases">
        <authorList>
            <person name="Sun Q."/>
            <person name="Ohkuma M."/>
        </authorList>
    </citation>
    <scope>NUCLEOTIDE SEQUENCE</scope>
    <source>
        <strain evidence="1">JCM 3131</strain>
    </source>
</reference>
<dbReference type="Proteomes" id="UP000620156">
    <property type="component" value="Unassembled WGS sequence"/>
</dbReference>
<protein>
    <submittedName>
        <fullName evidence="1">Uncharacterized protein</fullName>
    </submittedName>
</protein>
<dbReference type="EMBL" id="BMQK01000006">
    <property type="protein sequence ID" value="GGQ59735.1"/>
    <property type="molecule type" value="Genomic_DNA"/>
</dbReference>